<dbReference type="GO" id="GO:0071897">
    <property type="term" value="P:DNA biosynthetic process"/>
    <property type="evidence" value="ECO:0007669"/>
    <property type="project" value="UniProtKB-ARBA"/>
</dbReference>
<accession>A0AAW1A4R3</accession>
<sequence>MQYLGYQIDKGAAKPVSEKVEAIVKNFLNFPKPKIEELRRFLGMVNFYRQFLKNATATQAPLTELLKRVKKGDKRLINCTEQTDHSFKLYKDSLADAALLTHRKLNSPLQPKITPNN</sequence>
<evidence type="ECO:0000313" key="1">
    <source>
        <dbReference type="EMBL" id="KAK9304208.1"/>
    </source>
</evidence>
<name>A0AAW1A4R3_9HYME</name>
<dbReference type="SUPFAM" id="SSF56672">
    <property type="entry name" value="DNA/RNA polymerases"/>
    <property type="match status" value="1"/>
</dbReference>
<keyword evidence="2" id="KW-1185">Reference proteome</keyword>
<dbReference type="Proteomes" id="UP001432146">
    <property type="component" value="Unassembled WGS sequence"/>
</dbReference>
<dbReference type="Gene3D" id="3.30.70.270">
    <property type="match status" value="1"/>
</dbReference>
<evidence type="ECO:0008006" key="3">
    <source>
        <dbReference type="Google" id="ProtNLM"/>
    </source>
</evidence>
<dbReference type="PANTHER" id="PTHR33064">
    <property type="entry name" value="POL PROTEIN"/>
    <property type="match status" value="1"/>
</dbReference>
<dbReference type="PANTHER" id="PTHR33064:SF37">
    <property type="entry name" value="RIBONUCLEASE H"/>
    <property type="match status" value="1"/>
</dbReference>
<dbReference type="EMBL" id="JAWNGG020000065">
    <property type="protein sequence ID" value="KAK9304208.1"/>
    <property type="molecule type" value="Genomic_DNA"/>
</dbReference>
<organism evidence="1 2">
    <name type="scientific">Tetragonisca angustula</name>
    <dbReference type="NCBI Taxonomy" id="166442"/>
    <lineage>
        <taxon>Eukaryota</taxon>
        <taxon>Metazoa</taxon>
        <taxon>Ecdysozoa</taxon>
        <taxon>Arthropoda</taxon>
        <taxon>Hexapoda</taxon>
        <taxon>Insecta</taxon>
        <taxon>Pterygota</taxon>
        <taxon>Neoptera</taxon>
        <taxon>Endopterygota</taxon>
        <taxon>Hymenoptera</taxon>
        <taxon>Apocrita</taxon>
        <taxon>Aculeata</taxon>
        <taxon>Apoidea</taxon>
        <taxon>Anthophila</taxon>
        <taxon>Apidae</taxon>
        <taxon>Tetragonisca</taxon>
    </lineage>
</organism>
<gene>
    <name evidence="1" type="ORF">QLX08_004368</name>
</gene>
<reference evidence="1 2" key="1">
    <citation type="submission" date="2024-05" db="EMBL/GenBank/DDBJ databases">
        <title>The nuclear and mitochondrial genome assemblies of Tetragonisca angustula (Apidae: Meliponini), a tiny yet remarkable pollinator in the Neotropics.</title>
        <authorList>
            <person name="Ferrari R."/>
            <person name="Ricardo P.C."/>
            <person name="Dias F.C."/>
            <person name="Araujo N.S."/>
            <person name="Soares D.O."/>
            <person name="Zhou Q.-S."/>
            <person name="Zhu C.-D."/>
            <person name="Coutinho L."/>
            <person name="Airas M.C."/>
            <person name="Batista T.M."/>
        </authorList>
    </citation>
    <scope>NUCLEOTIDE SEQUENCE [LARGE SCALE GENOMIC DNA]</scope>
    <source>
        <strain evidence="1">ASF017062</strain>
        <tissue evidence="1">Abdomen</tissue>
    </source>
</reference>
<dbReference type="AlphaFoldDB" id="A0AAW1A4R3"/>
<protein>
    <recommendedName>
        <fullName evidence="3">Reverse transcriptase</fullName>
    </recommendedName>
</protein>
<dbReference type="InterPro" id="IPR051320">
    <property type="entry name" value="Viral_Replic_Matur_Polypro"/>
</dbReference>
<evidence type="ECO:0000313" key="2">
    <source>
        <dbReference type="Proteomes" id="UP001432146"/>
    </source>
</evidence>
<proteinExistence type="predicted"/>
<comment type="caution">
    <text evidence="1">The sequence shown here is derived from an EMBL/GenBank/DDBJ whole genome shotgun (WGS) entry which is preliminary data.</text>
</comment>
<dbReference type="InterPro" id="IPR043502">
    <property type="entry name" value="DNA/RNA_pol_sf"/>
</dbReference>
<dbReference type="InterPro" id="IPR043128">
    <property type="entry name" value="Rev_trsase/Diguanyl_cyclase"/>
</dbReference>